<dbReference type="EMBL" id="JAGWCR010000011">
    <property type="protein sequence ID" value="MBS3650870.1"/>
    <property type="molecule type" value="Genomic_DNA"/>
</dbReference>
<comment type="caution">
    <text evidence="2">The sequence shown here is derived from an EMBL/GenBank/DDBJ whole genome shotgun (WGS) entry which is preliminary data.</text>
</comment>
<gene>
    <name evidence="2" type="ORF">KEU06_19855</name>
</gene>
<dbReference type="RefSeq" id="WP_188256429.1">
    <property type="nucleotide sequence ID" value="NZ_JABVCF010000011.1"/>
</dbReference>
<reference evidence="2" key="1">
    <citation type="submission" date="2021-04" db="EMBL/GenBank/DDBJ databases">
        <title>Pseudaminobacter soli sp. nov., isolated from paddy soil contaminated by heavy metals.</title>
        <authorList>
            <person name="Zhang K."/>
        </authorList>
    </citation>
    <scope>NUCLEOTIDE SEQUENCE</scope>
    <source>
        <strain evidence="2">19-2017</strain>
    </source>
</reference>
<name>A0A942IA11_9HYPH</name>
<keyword evidence="3" id="KW-1185">Reference proteome</keyword>
<evidence type="ECO:0000313" key="2">
    <source>
        <dbReference type="EMBL" id="MBS3650870.1"/>
    </source>
</evidence>
<accession>A0A942IA11</accession>
<organism evidence="2 3">
    <name type="scientific">Pseudaminobacter soli</name>
    <name type="common">ex Zhang et al. 2022</name>
    <dbReference type="NCBI Taxonomy" id="2831468"/>
    <lineage>
        <taxon>Bacteria</taxon>
        <taxon>Pseudomonadati</taxon>
        <taxon>Pseudomonadota</taxon>
        <taxon>Alphaproteobacteria</taxon>
        <taxon>Hyphomicrobiales</taxon>
        <taxon>Phyllobacteriaceae</taxon>
        <taxon>Pseudaminobacter</taxon>
    </lineage>
</organism>
<dbReference type="AlphaFoldDB" id="A0A942IA11"/>
<feature type="region of interest" description="Disordered" evidence="1">
    <location>
        <begin position="84"/>
        <end position="106"/>
    </location>
</feature>
<dbReference type="Proteomes" id="UP000680348">
    <property type="component" value="Unassembled WGS sequence"/>
</dbReference>
<protein>
    <submittedName>
        <fullName evidence="2">Uncharacterized protein</fullName>
    </submittedName>
</protein>
<proteinExistence type="predicted"/>
<sequence length="106" mass="11471">MFSRFSRGRQGPHILLIRDSDGPVRLDEARFIGWAKALGQVREAGPRSIRPHRGQLPDLDLSCAEPVKRRPGLFARIANAVLAGKVPDPDGDLSGDGKAALGKRPP</sequence>
<evidence type="ECO:0000313" key="3">
    <source>
        <dbReference type="Proteomes" id="UP000680348"/>
    </source>
</evidence>
<evidence type="ECO:0000256" key="1">
    <source>
        <dbReference type="SAM" id="MobiDB-lite"/>
    </source>
</evidence>